<dbReference type="EMBL" id="CAJVPM010032573">
    <property type="protein sequence ID" value="CAG8682904.1"/>
    <property type="molecule type" value="Genomic_DNA"/>
</dbReference>
<keyword evidence="2" id="KW-1185">Reference proteome</keyword>
<name>A0ACA9NZ05_9GLOM</name>
<organism evidence="1 2">
    <name type="scientific">Scutellospora calospora</name>
    <dbReference type="NCBI Taxonomy" id="85575"/>
    <lineage>
        <taxon>Eukaryota</taxon>
        <taxon>Fungi</taxon>
        <taxon>Fungi incertae sedis</taxon>
        <taxon>Mucoromycota</taxon>
        <taxon>Glomeromycotina</taxon>
        <taxon>Glomeromycetes</taxon>
        <taxon>Diversisporales</taxon>
        <taxon>Gigasporaceae</taxon>
        <taxon>Scutellospora</taxon>
    </lineage>
</organism>
<evidence type="ECO:0000313" key="2">
    <source>
        <dbReference type="Proteomes" id="UP000789860"/>
    </source>
</evidence>
<dbReference type="Proteomes" id="UP000789860">
    <property type="component" value="Unassembled WGS sequence"/>
</dbReference>
<feature type="non-terminal residue" evidence="1">
    <location>
        <position position="72"/>
    </location>
</feature>
<gene>
    <name evidence="1" type="ORF">SCALOS_LOCUS9801</name>
</gene>
<protein>
    <submittedName>
        <fullName evidence="1">7011_t:CDS:1</fullName>
    </submittedName>
</protein>
<evidence type="ECO:0000313" key="1">
    <source>
        <dbReference type="EMBL" id="CAG8682904.1"/>
    </source>
</evidence>
<proteinExistence type="predicted"/>
<sequence length="72" mass="8680">MDKILNIKELNTNILKFVNEIDDIKTFSLLNRMSRLNSKQILYDCEKILKLLFSVDKMDEILEIKREHFYNS</sequence>
<comment type="caution">
    <text evidence="1">The sequence shown here is derived from an EMBL/GenBank/DDBJ whole genome shotgun (WGS) entry which is preliminary data.</text>
</comment>
<reference evidence="1" key="1">
    <citation type="submission" date="2021-06" db="EMBL/GenBank/DDBJ databases">
        <authorList>
            <person name="Kallberg Y."/>
            <person name="Tangrot J."/>
            <person name="Rosling A."/>
        </authorList>
    </citation>
    <scope>NUCLEOTIDE SEQUENCE</scope>
    <source>
        <strain evidence="1">AU212A</strain>
    </source>
</reference>
<accession>A0ACA9NZ05</accession>